<dbReference type="EMBL" id="JASCZI010062828">
    <property type="protein sequence ID" value="MED6140865.1"/>
    <property type="molecule type" value="Genomic_DNA"/>
</dbReference>
<keyword evidence="2" id="KW-1185">Reference proteome</keyword>
<evidence type="ECO:0000313" key="2">
    <source>
        <dbReference type="Proteomes" id="UP001341840"/>
    </source>
</evidence>
<accession>A0ABU6SWZ4</accession>
<dbReference type="Proteomes" id="UP001341840">
    <property type="component" value="Unassembled WGS sequence"/>
</dbReference>
<reference evidence="1 2" key="1">
    <citation type="journal article" date="2023" name="Plants (Basel)">
        <title>Bridging the Gap: Combining Genomics and Transcriptomics Approaches to Understand Stylosanthes scabra, an Orphan Legume from the Brazilian Caatinga.</title>
        <authorList>
            <person name="Ferreira-Neto J.R.C."/>
            <person name="da Silva M.D."/>
            <person name="Binneck E."/>
            <person name="de Melo N.F."/>
            <person name="da Silva R.H."/>
            <person name="de Melo A.L.T.M."/>
            <person name="Pandolfi V."/>
            <person name="Bustamante F.O."/>
            <person name="Brasileiro-Vidal A.C."/>
            <person name="Benko-Iseppon A.M."/>
        </authorList>
    </citation>
    <scope>NUCLEOTIDE SEQUENCE [LARGE SCALE GENOMIC DNA]</scope>
    <source>
        <tissue evidence="1">Leaves</tissue>
    </source>
</reference>
<organism evidence="1 2">
    <name type="scientific">Stylosanthes scabra</name>
    <dbReference type="NCBI Taxonomy" id="79078"/>
    <lineage>
        <taxon>Eukaryota</taxon>
        <taxon>Viridiplantae</taxon>
        <taxon>Streptophyta</taxon>
        <taxon>Embryophyta</taxon>
        <taxon>Tracheophyta</taxon>
        <taxon>Spermatophyta</taxon>
        <taxon>Magnoliopsida</taxon>
        <taxon>eudicotyledons</taxon>
        <taxon>Gunneridae</taxon>
        <taxon>Pentapetalae</taxon>
        <taxon>rosids</taxon>
        <taxon>fabids</taxon>
        <taxon>Fabales</taxon>
        <taxon>Fabaceae</taxon>
        <taxon>Papilionoideae</taxon>
        <taxon>50 kb inversion clade</taxon>
        <taxon>dalbergioids sensu lato</taxon>
        <taxon>Dalbergieae</taxon>
        <taxon>Pterocarpus clade</taxon>
        <taxon>Stylosanthes</taxon>
    </lineage>
</organism>
<protein>
    <submittedName>
        <fullName evidence="1">Uncharacterized protein</fullName>
    </submittedName>
</protein>
<comment type="caution">
    <text evidence="1">The sequence shown here is derived from an EMBL/GenBank/DDBJ whole genome shotgun (WGS) entry which is preliminary data.</text>
</comment>
<sequence length="140" mass="16292">MELAQEDPMLLELFDEIKDHWGFVWSHSHRVWIWGKFVSEYEVTSKNLSFTAPRVLVDSYTWEPIQEWIALRVDDRTFEIYAREIGREIYTDQAHPEEDAVNEDTVNKEAKGMDIDNNGMSKGDEVVMQPALTPASLGRM</sequence>
<gene>
    <name evidence="1" type="ORF">PIB30_097587</name>
</gene>
<name>A0ABU6SWZ4_9FABA</name>
<evidence type="ECO:0000313" key="1">
    <source>
        <dbReference type="EMBL" id="MED6140865.1"/>
    </source>
</evidence>
<proteinExistence type="predicted"/>